<organism evidence="1">
    <name type="scientific">White spot syndrome virus</name>
    <dbReference type="NCBI Taxonomy" id="342409"/>
    <lineage>
        <taxon>Viruses</taxon>
        <taxon>Viruses incertae sedis</taxon>
        <taxon>Naldaviricetes</taxon>
        <taxon>Nimaviridae</taxon>
        <taxon>Whispovirus</taxon>
    </lineage>
</organism>
<evidence type="ECO:0000313" key="1">
    <source>
        <dbReference type="EMBL" id="AUO15302.1"/>
    </source>
</evidence>
<name>A0A2I6SCN7_9VIRU</name>
<reference evidence="1" key="1">
    <citation type="submission" date="2017-12" db="EMBL/GenBank/DDBJ databases">
        <authorList>
            <person name="Katneni V.K."/>
            <person name="Shekhar M.S."/>
            <person name="Otta S.K."/>
            <person name="Karthic K."/>
            <person name="Jangam A.K."/>
            <person name="Gopikrishna G."/>
            <person name="Vijayan K.K."/>
        </authorList>
    </citation>
    <scope>NUCLEOTIDE SEQUENCE [LARGE SCALE GENOMIC DNA]</scope>
    <source>
        <strain evidence="1">IN_AP4RU</strain>
    </source>
</reference>
<proteinExistence type="predicted"/>
<sequence>MAVIAYVNGRHLKLPSNPPSPIFNIKNEEGEDDNVEEHVYEYEVPQQSPSIQKCIQELKEMKHKKNTLTRAVVTTTTMLTYNPSYV</sequence>
<dbReference type="EMBL" id="MG702567">
    <property type="protein sequence ID" value="AUO15302.1"/>
    <property type="molecule type" value="Genomic_DNA"/>
</dbReference>
<dbReference type="Proteomes" id="UP000267352">
    <property type="component" value="Segment"/>
</dbReference>
<protein>
    <submittedName>
        <fullName evidence="1">WSSV588</fullName>
    </submittedName>
</protein>
<reference evidence="1" key="2">
    <citation type="journal article" date="2018" name="Genome Announc.">
        <title>First Report of a Complete Genome Sequence of White spot syndrome virus from India.</title>
        <authorList>
            <person name="Vinaya Kumar K."/>
            <person name="Shekhar M.S."/>
            <person name="Otta S.K."/>
            <person name="Karthic K."/>
            <person name="Ashok Kumar J."/>
            <person name="Gopikrishna G."/>
            <person name="Vijayan K.K."/>
        </authorList>
    </citation>
    <scope>NUCLEOTIDE SEQUENCE</scope>
    <source>
        <strain evidence="1">IN_AP4RU</strain>
    </source>
</reference>
<accession>A0A2I6SCN7</accession>